<evidence type="ECO:0000256" key="1">
    <source>
        <dbReference type="SAM" id="MobiDB-lite"/>
    </source>
</evidence>
<evidence type="ECO:0000313" key="2">
    <source>
        <dbReference type="EMBL" id="MDT0581349.1"/>
    </source>
</evidence>
<protein>
    <submittedName>
        <fullName evidence="2">DUF2058 domain-containing protein</fullName>
    </submittedName>
</protein>
<dbReference type="AlphaFoldDB" id="A0AAW8QX42"/>
<dbReference type="RefSeq" id="WP_311360156.1">
    <property type="nucleotide sequence ID" value="NZ_JAVRIE010000001.1"/>
</dbReference>
<proteinExistence type="predicted"/>
<comment type="caution">
    <text evidence="2">The sequence shown here is derived from an EMBL/GenBank/DDBJ whole genome shotgun (WGS) entry which is preliminary data.</text>
</comment>
<accession>A0AAW8QX42</accession>
<feature type="compositionally biased region" description="Basic residues" evidence="1">
    <location>
        <begin position="18"/>
        <end position="35"/>
    </location>
</feature>
<feature type="region of interest" description="Disordered" evidence="1">
    <location>
        <begin position="17"/>
        <end position="37"/>
    </location>
</feature>
<reference evidence="2 3" key="1">
    <citation type="submission" date="2023-09" db="EMBL/GenBank/DDBJ databases">
        <authorList>
            <person name="Rey-Velasco X."/>
        </authorList>
    </citation>
    <scope>NUCLEOTIDE SEQUENCE [LARGE SCALE GENOMIC DNA]</scope>
    <source>
        <strain evidence="2 3">W409</strain>
    </source>
</reference>
<dbReference type="EMBL" id="JAVRIE010000001">
    <property type="protein sequence ID" value="MDT0581349.1"/>
    <property type="molecule type" value="Genomic_DNA"/>
</dbReference>
<organism evidence="2 3">
    <name type="scientific">Brumicola blandensis</name>
    <dbReference type="NCBI Taxonomy" id="3075611"/>
    <lineage>
        <taxon>Bacteria</taxon>
        <taxon>Pseudomonadati</taxon>
        <taxon>Pseudomonadota</taxon>
        <taxon>Gammaproteobacteria</taxon>
        <taxon>Alteromonadales</taxon>
        <taxon>Alteromonadaceae</taxon>
        <taxon>Brumicola</taxon>
    </lineage>
</organism>
<keyword evidence="3" id="KW-1185">Reference proteome</keyword>
<sequence>MALSLQDQLLKAGLADKKKAKKIKQEKHKQVKAKQRNNVEVENEAKVAAAQALAAKREKDRLLSEKQRQERLEKEIAAQVIDLIKANAQERKRGDIVLNFTDNKLVKRMYVDGKTHRLVTQGRLSVVSYEQDSYELVPTPVADKIKERMPESVIYQATEVAEEKQNNADDDWYAEYEIPDDLVW</sequence>
<dbReference type="InterPro" id="IPR018636">
    <property type="entry name" value="DUF2058"/>
</dbReference>
<dbReference type="Pfam" id="PF09831">
    <property type="entry name" value="DUF2058"/>
    <property type="match status" value="1"/>
</dbReference>
<dbReference type="Proteomes" id="UP001249020">
    <property type="component" value="Unassembled WGS sequence"/>
</dbReference>
<gene>
    <name evidence="2" type="ORF">RM544_02270</name>
</gene>
<name>A0AAW8QX42_9ALTE</name>
<evidence type="ECO:0000313" key="3">
    <source>
        <dbReference type="Proteomes" id="UP001249020"/>
    </source>
</evidence>